<protein>
    <submittedName>
        <fullName evidence="1">SRPBCC family protein</fullName>
    </submittedName>
</protein>
<evidence type="ECO:0000313" key="1">
    <source>
        <dbReference type="EMBL" id="NNG34655.1"/>
    </source>
</evidence>
<dbReference type="AlphaFoldDB" id="A0A849A269"/>
<organism evidence="1 2">
    <name type="scientific">Nakamurella aerolata</name>
    <dbReference type="NCBI Taxonomy" id="1656892"/>
    <lineage>
        <taxon>Bacteria</taxon>
        <taxon>Bacillati</taxon>
        <taxon>Actinomycetota</taxon>
        <taxon>Actinomycetes</taxon>
        <taxon>Nakamurellales</taxon>
        <taxon>Nakamurellaceae</taxon>
        <taxon>Nakamurella</taxon>
    </lineage>
</organism>
<dbReference type="SUPFAM" id="SSF55961">
    <property type="entry name" value="Bet v1-like"/>
    <property type="match status" value="1"/>
</dbReference>
<gene>
    <name evidence="1" type="ORF">HKD39_02740</name>
</gene>
<sequence length="148" mass="16335">MPDSSEKSLSMAASADTIMDAIADVAAYPEWTPAVKQVTVTDPGDGARPRRVEFVMDAGMIKDTYELEYDWAADGRSVSWTLVRGKLQKAQNGSYTLQDNGTDTLVTYRLTVQLSIPLIGPLKRNAERVIMDTALKELRKRVETPGRA</sequence>
<evidence type="ECO:0000313" key="2">
    <source>
        <dbReference type="Proteomes" id="UP000562984"/>
    </source>
</evidence>
<dbReference type="Pfam" id="PF10604">
    <property type="entry name" value="Polyketide_cyc2"/>
    <property type="match status" value="1"/>
</dbReference>
<dbReference type="InterPro" id="IPR023393">
    <property type="entry name" value="START-like_dom_sf"/>
</dbReference>
<dbReference type="PANTHER" id="PTHR39683:SF4">
    <property type="entry name" value="COENZYME Q-BINDING PROTEIN COQ10 START DOMAIN-CONTAINING PROTEIN"/>
    <property type="match status" value="1"/>
</dbReference>
<accession>A0A849A269</accession>
<dbReference type="Proteomes" id="UP000562984">
    <property type="component" value="Unassembled WGS sequence"/>
</dbReference>
<dbReference type="RefSeq" id="WP_171198254.1">
    <property type="nucleotide sequence ID" value="NZ_JABEND010000001.1"/>
</dbReference>
<name>A0A849A269_9ACTN</name>
<dbReference type="CDD" id="cd07819">
    <property type="entry name" value="SRPBCC_2"/>
    <property type="match status" value="1"/>
</dbReference>
<dbReference type="PANTHER" id="PTHR39683">
    <property type="entry name" value="CONSERVED PROTEIN TB16.3"/>
    <property type="match status" value="1"/>
</dbReference>
<reference evidence="1 2" key="1">
    <citation type="submission" date="2020-05" db="EMBL/GenBank/DDBJ databases">
        <title>Nakamurella sp. DB0629 isolated from air conditioner.</title>
        <authorList>
            <person name="Kim D.H."/>
            <person name="Kim D.-U."/>
        </authorList>
    </citation>
    <scope>NUCLEOTIDE SEQUENCE [LARGE SCALE GENOMIC DNA]</scope>
    <source>
        <strain evidence="1 2">DB0629</strain>
    </source>
</reference>
<dbReference type="EMBL" id="JABEND010000001">
    <property type="protein sequence ID" value="NNG34655.1"/>
    <property type="molecule type" value="Genomic_DNA"/>
</dbReference>
<dbReference type="InterPro" id="IPR019587">
    <property type="entry name" value="Polyketide_cyclase/dehydratase"/>
</dbReference>
<dbReference type="Gene3D" id="3.30.530.20">
    <property type="match status" value="1"/>
</dbReference>
<comment type="caution">
    <text evidence="1">The sequence shown here is derived from an EMBL/GenBank/DDBJ whole genome shotgun (WGS) entry which is preliminary data.</text>
</comment>
<proteinExistence type="predicted"/>
<keyword evidence="2" id="KW-1185">Reference proteome</keyword>